<evidence type="ECO:0000256" key="1">
    <source>
        <dbReference type="SAM" id="MobiDB-lite"/>
    </source>
</evidence>
<sequence length="411" mass="42987">MSTGPSRSRSVVALLADIPTTGHLGAAQARRFALAGDDHESRSGAFVDFALQHVRGGYKVVALYPKWHAERAERAIRFARGALLSDGVAAVPVDLSPLALSLLADQLAYLSPYLPAGIVTSLAGELPQHMLAGAWLRNVNNLGNISISLKQHIGSYTPKALFLAFCSPTPRVGRVKKLDPTPNIPYRPVDPAQMLYAPGDGFDPSTFEEAFVPAMRAVSTHKLAAQPLGKEYWGSSRYVEFVAFSAHPEALTQPARGLRPITCAWCRDLVTGGACAFCGAANQIPAGRPPGYSKTSDVPPPINTQPQDRRTGPAQAAIARYQQQQHAAQAAPSGTGPQGAPQQAPPGPAHQQAPAPQQAPARPAPQPQPAPRPHPSPGTPAPAPQGPATGPQQGPPPGAQAPAAPAAPPEH</sequence>
<feature type="compositionally biased region" description="Low complexity" evidence="1">
    <location>
        <begin position="314"/>
        <end position="342"/>
    </location>
</feature>
<organism evidence="2 3">
    <name type="scientific">Nocardiopsis suaedae</name>
    <dbReference type="NCBI Taxonomy" id="3018444"/>
    <lineage>
        <taxon>Bacteria</taxon>
        <taxon>Bacillati</taxon>
        <taxon>Actinomycetota</taxon>
        <taxon>Actinomycetes</taxon>
        <taxon>Streptosporangiales</taxon>
        <taxon>Nocardiopsidaceae</taxon>
        <taxon>Nocardiopsis</taxon>
    </lineage>
</organism>
<dbReference type="EMBL" id="JAQFWP010000050">
    <property type="protein sequence ID" value="MDA2807263.1"/>
    <property type="molecule type" value="Genomic_DNA"/>
</dbReference>
<feature type="compositionally biased region" description="Pro residues" evidence="1">
    <location>
        <begin position="362"/>
        <end position="385"/>
    </location>
</feature>
<dbReference type="PRINTS" id="PR01217">
    <property type="entry name" value="PRICHEXTENSN"/>
</dbReference>
<feature type="compositionally biased region" description="Pro residues" evidence="1">
    <location>
        <begin position="393"/>
        <end position="411"/>
    </location>
</feature>
<comment type="caution">
    <text evidence="2">The sequence shown here is derived from an EMBL/GenBank/DDBJ whole genome shotgun (WGS) entry which is preliminary data.</text>
</comment>
<gene>
    <name evidence="2" type="ORF">O4U47_22345</name>
</gene>
<name>A0ABT4TRE7_9ACTN</name>
<feature type="compositionally biased region" description="Low complexity" evidence="1">
    <location>
        <begin position="349"/>
        <end position="361"/>
    </location>
</feature>
<dbReference type="RefSeq" id="WP_270679892.1">
    <property type="nucleotide sequence ID" value="NZ_JAQFWP010000050.1"/>
</dbReference>
<feature type="region of interest" description="Disordered" evidence="1">
    <location>
        <begin position="286"/>
        <end position="411"/>
    </location>
</feature>
<protein>
    <submittedName>
        <fullName evidence="2">Uncharacterized protein</fullName>
    </submittedName>
</protein>
<keyword evidence="3" id="KW-1185">Reference proteome</keyword>
<reference evidence="2" key="1">
    <citation type="submission" date="2023-01" db="EMBL/GenBank/DDBJ databases">
        <title>Draft genome sequence of Nocardiopsis sp. LSu2-4 isolated from halophytes.</title>
        <authorList>
            <person name="Duangmal K."/>
            <person name="Chantavorakit T."/>
        </authorList>
    </citation>
    <scope>NUCLEOTIDE SEQUENCE</scope>
    <source>
        <strain evidence="2">LSu2-4</strain>
    </source>
</reference>
<evidence type="ECO:0000313" key="2">
    <source>
        <dbReference type="EMBL" id="MDA2807263.1"/>
    </source>
</evidence>
<accession>A0ABT4TRE7</accession>
<dbReference type="Proteomes" id="UP001165685">
    <property type="component" value="Unassembled WGS sequence"/>
</dbReference>
<evidence type="ECO:0000313" key="3">
    <source>
        <dbReference type="Proteomes" id="UP001165685"/>
    </source>
</evidence>
<proteinExistence type="predicted"/>